<sequence>MAFVDVADGRTAACIAACEARALRVRPRGTPSRADPASTGGLVGGVAVEVTVDGCDIGNKVDEAMQLSGVDGGGAASERGGCNGVPTTAVSAGEEEDEIVPVAGHEDGRANSGGPVFGAEVDTGCEEESEILPAAAAAWGPAAVVGDPDAAANAAVTETDSDGRVAGEEAEVDAVGGSPGRGMAWTDFERRRLCEAYKDISQDPNVGTDQAGRTCWAAVAADFRWWVSKVPLPTRQGVSIARPYRPTSAVTKEMRDHEAKHVQRLASSFAAVHRAHRTGNITAEQRELPAAAHFERRNLYDTIRGDSNEQQEAADLHVDQRAATWRSSLRIRKDVDKFSGAAGSAANRAAWEDIVDDDTVDIGGADAATAVPTRDTTRHGNVEGVPAAMAAAAIAPTPHTGMRAEDGEWLDGLLTAPSTAVAAEASVSTAVTSGAGTMAVPMSPATPPATPPTTPAEQAPAATPDAVNVRVVDVTDVVDLVDIEDEEEMPCTPPAVRSQRTKRRRFVESRDGQ</sequence>
<reference evidence="1" key="1">
    <citation type="submission" date="2019-11" db="EMBL/GenBank/DDBJ databases">
        <title>Nori genome reveals adaptations in red seaweeds to the harsh intertidal environment.</title>
        <authorList>
            <person name="Wang D."/>
            <person name="Mao Y."/>
        </authorList>
    </citation>
    <scope>NUCLEOTIDE SEQUENCE</scope>
    <source>
        <tissue evidence="1">Gametophyte</tissue>
    </source>
</reference>
<evidence type="ECO:0000313" key="1">
    <source>
        <dbReference type="EMBL" id="KAK1867954.1"/>
    </source>
</evidence>
<proteinExistence type="predicted"/>
<evidence type="ECO:0000313" key="2">
    <source>
        <dbReference type="Proteomes" id="UP000798662"/>
    </source>
</evidence>
<organism evidence="1 2">
    <name type="scientific">Pyropia yezoensis</name>
    <name type="common">Susabi-nori</name>
    <name type="synonym">Porphyra yezoensis</name>
    <dbReference type="NCBI Taxonomy" id="2788"/>
    <lineage>
        <taxon>Eukaryota</taxon>
        <taxon>Rhodophyta</taxon>
        <taxon>Bangiophyceae</taxon>
        <taxon>Bangiales</taxon>
        <taxon>Bangiaceae</taxon>
        <taxon>Pyropia</taxon>
    </lineage>
</organism>
<name>A0ACC3CDC4_PYRYE</name>
<dbReference type="Proteomes" id="UP000798662">
    <property type="component" value="Chromosome 3"/>
</dbReference>
<dbReference type="EMBL" id="CM020620">
    <property type="protein sequence ID" value="KAK1867954.1"/>
    <property type="molecule type" value="Genomic_DNA"/>
</dbReference>
<comment type="caution">
    <text evidence="1">The sequence shown here is derived from an EMBL/GenBank/DDBJ whole genome shotgun (WGS) entry which is preliminary data.</text>
</comment>
<gene>
    <name evidence="1" type="ORF">I4F81_010451</name>
</gene>
<protein>
    <submittedName>
        <fullName evidence="1">Uncharacterized protein</fullName>
    </submittedName>
</protein>
<accession>A0ACC3CDC4</accession>
<keyword evidence="2" id="KW-1185">Reference proteome</keyword>